<name>A0ACC0K5L0_CHOFU</name>
<proteinExistence type="predicted"/>
<comment type="caution">
    <text evidence="1">The sequence shown here is derived from an EMBL/GenBank/DDBJ whole genome shotgun (WGS) entry which is preliminary data.</text>
</comment>
<gene>
    <name evidence="1" type="ORF">MSG28_015954</name>
</gene>
<keyword evidence="2" id="KW-1185">Reference proteome</keyword>
<protein>
    <submittedName>
        <fullName evidence="1">Uncharacterized protein</fullName>
    </submittedName>
</protein>
<evidence type="ECO:0000313" key="2">
    <source>
        <dbReference type="Proteomes" id="UP001064048"/>
    </source>
</evidence>
<sequence>MACCCSVRALHTHAMHMLQSAAKSAVSMDDVKKVYSLFLDEHRSEQFLKEYQDEFMFDDGSGDGPQQAMEHPVSPRNSPTAPVLRNEVKTLMRRYHGLSESRLSACLAGREMDGIQMEPIGKYKSDRNGSAKAAAWRNMVDQDLDDVAFLADTDKAREARELREAPVAVCSQRRALCLAAAVLSAMFASALIVVYASPQPGQYPLYTDIKTLWAAEFDLTTDCPCLGENPLIPGQPPTGSDASATAANKDRIASNGLVFPWRGARLPTFVMPKHYSLWLHPNLTTGELRGEVSIDFKVDRDTSFVVLNVRDMNVTERALFKTGGSLGPKVAKVLDYPPAEQTYIEFKDKLRRKYNYTLSLRFITKLERDDKQRGFFLAGNHRHRCAVSRFWLTHARSAFPCLDEPHLRATFRLTIVRDRFHVSLTNMPIVATEEAGFYLGHRLLQDEFAQSPPMPPHMMSVAVCRLQRRAAPALPTDAPEPSTTPDTTEASTETPEEDFVLPPPEISLYSDQQVILDEAGPLLEWVQKTIHQFAYELNTSYPLPKLDLVVLEGGGAYAEGWGLITLAPATLTDTKTIARLLAQQWFGGLVSPRWWSAQWLLEALTSVLGQKAPPLGEGGAERQQDALLLDHVLPALRLDSSSSVRAVASPRLERADIESAADELSLHKGAAIVSMAIEAAGEAAGRAALARLLRDHRSASADARDLWRALQRPGAGGAPAHAWDGWCERAGYPLLSAVRQGPPSGSGRNVTEAEAKFRYNPSHERQVIVEKGNLGNDWNECMWDRLKENKLLNENFVMTADPPDPEPPMLNYLLTLDLRADLEELFYEPENLTDTIEDENATTTSPPPTTRRPVVKTTKPPPAPKWVIPVTFTVGPLEPEYTSENITKVYGNISESVLQNGTWYDVGNETKTGRGSRWAENITHLIWMNDTEMIVPDLGKHKWVRYNVGARGLYRVAPQDPSAGESAEAAANRAAALYDSGAPAERALLLDDAFVLSRAGRLPASRAIAAAARLSTETHWAPWRVVLNHLSWWRELLRLASSGPPLNQLLQKLHPQTVTIYTTQEMEALNEDQLWLSGALLTAGVEWENVQVTKQAVKLFDAWRENNQSIPEIYQEAAFTAGVRTYGAAGWRACWRALTASYAAPRPTHSHRALLAALAAPRDDWLFYRFAFTALSNEAQRSREWKMWATALTAASCRWRGAAGVWRVLRAAPALPPPALHAAARCLHQPWDYYRFKELYGSQRGAAAALDSIALNAAWLVRADNDLLRYFNAVNKQYDERSEEWLVLIVITTHERASEASVPRQRPAKCQNRYGGVS</sequence>
<evidence type="ECO:0000313" key="1">
    <source>
        <dbReference type="EMBL" id="KAI8431435.1"/>
    </source>
</evidence>
<reference evidence="1 2" key="1">
    <citation type="journal article" date="2022" name="Genome Biol. Evol.">
        <title>The Spruce Budworm Genome: Reconstructing the Evolutionary History of Antifreeze Proteins.</title>
        <authorList>
            <person name="Beliveau C."/>
            <person name="Gagne P."/>
            <person name="Picq S."/>
            <person name="Vernygora O."/>
            <person name="Keeling C.I."/>
            <person name="Pinkney K."/>
            <person name="Doucet D."/>
            <person name="Wen F."/>
            <person name="Johnston J.S."/>
            <person name="Maaroufi H."/>
            <person name="Boyle B."/>
            <person name="Laroche J."/>
            <person name="Dewar K."/>
            <person name="Juretic N."/>
            <person name="Blackburn G."/>
            <person name="Nisole A."/>
            <person name="Brunet B."/>
            <person name="Brandao M."/>
            <person name="Lumley L."/>
            <person name="Duan J."/>
            <person name="Quan G."/>
            <person name="Lucarotti C.J."/>
            <person name="Roe A.D."/>
            <person name="Sperling F.A.H."/>
            <person name="Levesque R.C."/>
            <person name="Cusson M."/>
        </authorList>
    </citation>
    <scope>NUCLEOTIDE SEQUENCE [LARGE SCALE GENOMIC DNA]</scope>
    <source>
        <strain evidence="1">Glfc:IPQL:Cfum</strain>
    </source>
</reference>
<organism evidence="1 2">
    <name type="scientific">Choristoneura fumiferana</name>
    <name type="common">Spruce budworm moth</name>
    <name type="synonym">Archips fumiferana</name>
    <dbReference type="NCBI Taxonomy" id="7141"/>
    <lineage>
        <taxon>Eukaryota</taxon>
        <taxon>Metazoa</taxon>
        <taxon>Ecdysozoa</taxon>
        <taxon>Arthropoda</taxon>
        <taxon>Hexapoda</taxon>
        <taxon>Insecta</taxon>
        <taxon>Pterygota</taxon>
        <taxon>Neoptera</taxon>
        <taxon>Endopterygota</taxon>
        <taxon>Lepidoptera</taxon>
        <taxon>Glossata</taxon>
        <taxon>Ditrysia</taxon>
        <taxon>Tortricoidea</taxon>
        <taxon>Tortricidae</taxon>
        <taxon>Tortricinae</taxon>
        <taxon>Choristoneura</taxon>
    </lineage>
</organism>
<dbReference type="Proteomes" id="UP001064048">
    <property type="component" value="Chromosome 30"/>
</dbReference>
<dbReference type="EMBL" id="CM046130">
    <property type="protein sequence ID" value="KAI8431435.1"/>
    <property type="molecule type" value="Genomic_DNA"/>
</dbReference>
<accession>A0ACC0K5L0</accession>